<dbReference type="RefSeq" id="WP_379737798.1">
    <property type="nucleotide sequence ID" value="NZ_JBHSGW010000001.1"/>
</dbReference>
<gene>
    <name evidence="1" type="ORF">ACFO3U_01630</name>
</gene>
<dbReference type="Proteomes" id="UP001595885">
    <property type="component" value="Unassembled WGS sequence"/>
</dbReference>
<evidence type="ECO:0000313" key="2">
    <source>
        <dbReference type="Proteomes" id="UP001595885"/>
    </source>
</evidence>
<reference evidence="2" key="1">
    <citation type="journal article" date="2019" name="Int. J. Syst. Evol. Microbiol.">
        <title>The Global Catalogue of Microorganisms (GCM) 10K type strain sequencing project: providing services to taxonomists for standard genome sequencing and annotation.</title>
        <authorList>
            <consortium name="The Broad Institute Genomics Platform"/>
            <consortium name="The Broad Institute Genome Sequencing Center for Infectious Disease"/>
            <person name="Wu L."/>
            <person name="Ma J."/>
        </authorList>
    </citation>
    <scope>NUCLEOTIDE SEQUENCE [LARGE SCALE GENOMIC DNA]</scope>
    <source>
        <strain evidence="2">CCUG 50349</strain>
    </source>
</reference>
<proteinExistence type="predicted"/>
<name>A0ABV9P223_9FLAO</name>
<protein>
    <submittedName>
        <fullName evidence="1">Uncharacterized protein</fullName>
    </submittedName>
</protein>
<sequence>MKLFCTLLLVFFANHLYVKNIEGKYKGYYKSKTGAYNSKSFEIVFDKLNYVKTFNDGEKVKGTKQQIKNSNNKSITYLYDFVFTQPVIKLDSLEIKMFGKPIIEINESKSDTLFFRTTYSGQLNVTINEGILVLIK</sequence>
<dbReference type="EMBL" id="JBHSGW010000001">
    <property type="protein sequence ID" value="MFC4738686.1"/>
    <property type="molecule type" value="Genomic_DNA"/>
</dbReference>
<comment type="caution">
    <text evidence="1">The sequence shown here is derived from an EMBL/GenBank/DDBJ whole genome shotgun (WGS) entry which is preliminary data.</text>
</comment>
<keyword evidence="2" id="KW-1185">Reference proteome</keyword>
<organism evidence="1 2">
    <name type="scientific">Flavobacterium ponti</name>
    <dbReference type="NCBI Taxonomy" id="665133"/>
    <lineage>
        <taxon>Bacteria</taxon>
        <taxon>Pseudomonadati</taxon>
        <taxon>Bacteroidota</taxon>
        <taxon>Flavobacteriia</taxon>
        <taxon>Flavobacteriales</taxon>
        <taxon>Flavobacteriaceae</taxon>
        <taxon>Flavobacterium</taxon>
    </lineage>
</organism>
<accession>A0ABV9P223</accession>
<evidence type="ECO:0000313" key="1">
    <source>
        <dbReference type="EMBL" id="MFC4738686.1"/>
    </source>
</evidence>